<dbReference type="EMBL" id="ACQT01000004">
    <property type="protein sequence ID" value="EER62056.1"/>
    <property type="molecule type" value="Genomic_DNA"/>
</dbReference>
<keyword evidence="3" id="KW-0249">Electron transport</keyword>
<evidence type="ECO:0000313" key="8">
    <source>
        <dbReference type="EMBL" id="EER62056.1"/>
    </source>
</evidence>
<dbReference type="GO" id="GO:0043805">
    <property type="term" value="F:indolepyruvate ferredoxin oxidoreductase activity"/>
    <property type="evidence" value="ECO:0007669"/>
    <property type="project" value="UniProtKB-EC"/>
</dbReference>
<protein>
    <submittedName>
        <fullName evidence="8">Indolepyruvate ferredoxin oxidoreductase</fullName>
        <ecNumber evidence="8">1.2.7.8</ecNumber>
    </submittedName>
</protein>
<dbReference type="InterPro" id="IPR029061">
    <property type="entry name" value="THDP-binding"/>
</dbReference>
<dbReference type="EC" id="1.2.7.8" evidence="8"/>
<evidence type="ECO:0000256" key="3">
    <source>
        <dbReference type="ARBA" id="ARBA00022982"/>
    </source>
</evidence>
<dbReference type="GO" id="GO:0044281">
    <property type="term" value="P:small molecule metabolic process"/>
    <property type="evidence" value="ECO:0007669"/>
    <property type="project" value="UniProtKB-ARBA"/>
</dbReference>
<dbReference type="InterPro" id="IPR009014">
    <property type="entry name" value="Transketo_C/PFOR_II"/>
</dbReference>
<dbReference type="Proteomes" id="UP000003856">
    <property type="component" value="Unassembled WGS sequence"/>
</dbReference>
<gene>
    <name evidence="8" type="ORF">AcdelDRAFT_0333</name>
</gene>
<proteinExistence type="predicted"/>
<dbReference type="PANTHER" id="PTHR48084">
    <property type="entry name" value="2-OXOGLUTARATE OXIDOREDUCTASE SUBUNIT KORB-RELATED"/>
    <property type="match status" value="1"/>
</dbReference>
<keyword evidence="5" id="KW-0408">Iron</keyword>
<dbReference type="InterPro" id="IPR002869">
    <property type="entry name" value="Pyrv_flavodox_OxRed_cen"/>
</dbReference>
<keyword evidence="2" id="KW-0479">Metal-binding</keyword>
<dbReference type="InterPro" id="IPR017896">
    <property type="entry name" value="4Fe4S_Fe-S-bd"/>
</dbReference>
<evidence type="ECO:0000259" key="7">
    <source>
        <dbReference type="PROSITE" id="PS51379"/>
    </source>
</evidence>
<dbReference type="Pfam" id="PF02775">
    <property type="entry name" value="TPP_enzyme_C"/>
    <property type="match status" value="1"/>
</dbReference>
<accession>C5T0A3</accession>
<dbReference type="PROSITE" id="PS51379">
    <property type="entry name" value="4FE4S_FER_2"/>
    <property type="match status" value="1"/>
</dbReference>
<organism evidence="8 9">
    <name type="scientific">Acidovorax delafieldii 2AN</name>
    <dbReference type="NCBI Taxonomy" id="573060"/>
    <lineage>
        <taxon>Bacteria</taxon>
        <taxon>Pseudomonadati</taxon>
        <taxon>Pseudomonadota</taxon>
        <taxon>Betaproteobacteria</taxon>
        <taxon>Burkholderiales</taxon>
        <taxon>Comamonadaceae</taxon>
        <taxon>Acidovorax</taxon>
    </lineage>
</organism>
<keyword evidence="2" id="KW-0004">4Fe-4S</keyword>
<keyword evidence="9" id="KW-1185">Reference proteome</keyword>
<dbReference type="NCBIfam" id="NF009588">
    <property type="entry name" value="PRK13029.1"/>
    <property type="match status" value="1"/>
</dbReference>
<dbReference type="InterPro" id="IPR046667">
    <property type="entry name" value="DUF6537"/>
</dbReference>
<dbReference type="RefSeq" id="WP_005792979.1">
    <property type="nucleotide sequence ID" value="NZ_ACQT01000004.1"/>
</dbReference>
<dbReference type="Gene3D" id="3.40.920.10">
    <property type="entry name" value="Pyruvate-ferredoxin oxidoreductase, PFOR, domain III"/>
    <property type="match status" value="1"/>
</dbReference>
<dbReference type="CDD" id="cd07034">
    <property type="entry name" value="TPP_PYR_PFOR_IOR-alpha_like"/>
    <property type="match status" value="1"/>
</dbReference>
<comment type="caution">
    <text evidence="8">The sequence shown here is derived from an EMBL/GenBank/DDBJ whole genome shotgun (WGS) entry which is preliminary data.</text>
</comment>
<dbReference type="Pfam" id="PF01558">
    <property type="entry name" value="POR"/>
    <property type="match status" value="1"/>
</dbReference>
<evidence type="ECO:0000313" key="9">
    <source>
        <dbReference type="Proteomes" id="UP000003856"/>
    </source>
</evidence>
<dbReference type="SUPFAM" id="SSF53323">
    <property type="entry name" value="Pyruvate-ferredoxin oxidoreductase, PFOR, domain III"/>
    <property type="match status" value="1"/>
</dbReference>
<feature type="domain" description="4Fe-4S ferredoxin-type" evidence="7">
    <location>
        <begin position="641"/>
        <end position="673"/>
    </location>
</feature>
<evidence type="ECO:0000256" key="2">
    <source>
        <dbReference type="ARBA" id="ARBA00022485"/>
    </source>
</evidence>
<keyword evidence="6" id="KW-0411">Iron-sulfur</keyword>
<dbReference type="NCBIfam" id="NF009589">
    <property type="entry name" value="PRK13030.1"/>
    <property type="match status" value="1"/>
</dbReference>
<dbReference type="PANTHER" id="PTHR48084:SF3">
    <property type="entry name" value="SUBUNIT OF PYRUVATE:FLAVODOXIN OXIDOREDUCTASE"/>
    <property type="match status" value="1"/>
</dbReference>
<evidence type="ECO:0000256" key="4">
    <source>
        <dbReference type="ARBA" id="ARBA00023002"/>
    </source>
</evidence>
<dbReference type="InterPro" id="IPR051457">
    <property type="entry name" value="2-oxoacid:Fd_oxidoreductase"/>
</dbReference>
<dbReference type="GO" id="GO:0045333">
    <property type="term" value="P:cellular respiration"/>
    <property type="evidence" value="ECO:0007669"/>
    <property type="project" value="UniProtKB-ARBA"/>
</dbReference>
<reference evidence="8 9" key="1">
    <citation type="submission" date="2009-05" db="EMBL/GenBank/DDBJ databases">
        <title>The draft genome of Acidovorax delafieldii 2AN.</title>
        <authorList>
            <consortium name="US DOE Joint Genome Institute (JGI-PGF)"/>
            <person name="Lucas S."/>
            <person name="Copeland A."/>
            <person name="Lapidus A."/>
            <person name="Glavina del Rio T."/>
            <person name="Tice H."/>
            <person name="Bruce D."/>
            <person name="Goodwin L."/>
            <person name="Pitluck S."/>
            <person name="Larimer F."/>
            <person name="Land M.L."/>
            <person name="Hauser L."/>
            <person name="Shelobolina E.S."/>
            <person name="Picardal F."/>
            <person name="Roden E."/>
            <person name="Emerson D."/>
        </authorList>
    </citation>
    <scope>NUCLEOTIDE SEQUENCE [LARGE SCALE GENOMIC DNA]</scope>
    <source>
        <strain evidence="8 9">2AN</strain>
    </source>
</reference>
<keyword evidence="4 8" id="KW-0560">Oxidoreductase</keyword>
<dbReference type="Gene3D" id="3.40.50.970">
    <property type="match status" value="1"/>
</dbReference>
<keyword evidence="1" id="KW-0813">Transport</keyword>
<name>C5T0A3_ACIDE</name>
<dbReference type="SUPFAM" id="SSF52922">
    <property type="entry name" value="TK C-terminal domain-like"/>
    <property type="match status" value="1"/>
</dbReference>
<dbReference type="InterPro" id="IPR019752">
    <property type="entry name" value="Pyrv/ketoisovalerate_OxRed_cat"/>
</dbReference>
<dbReference type="PATRIC" id="fig|573060.9.peg.4843"/>
<dbReference type="InterPro" id="IPR002880">
    <property type="entry name" value="Pyrv_Fd/Flavodoxin_OxRdtase_N"/>
</dbReference>
<sequence>MTDDNTASAVGTATSVLPPLPTEPMLADLSERYTRESGVVFMSGNQALVRLPLQQRMRDQREGLRTAGFISGYRGSPLGRFDMELWQAGKLLKQLDIHFQPGVNEDLAATAVWGTQYVPILPGPRVDGVFGIWYGKGPGVDRSGDAFKHANAAGTSALGGVLALAGDDHAAKSSTQAHQSEQAFVAAGIPVLYPSNVQEILDYGQLGLAMSRYAGCWVALKLVTDVVEGSGSVRVGPDSPSIVLPPESGGLTPDRHIKRFEPAPMQEARLYQQRLPAALAFARANRLNRIEGAGDGATVGIVSAGKSWSDTQLALDRLEREGVMLPRARLRLLKVGMVWPLDADIVTHFARGLDSLLVVEEKRPLLEDQIKSILFDAGGEQPSVHGKFHGAGIWSSQRGAPALPLVGELSPSVIAAHIAAWLGLQRTAIPALVPTVATPTVDRAPTFCSGCPHSTSTRVPDGSLALAGIGCHSIALLLDTERTGPISHMGAEGAMWVGQSPFSEHKHMFANIGDGTYYHSGFLAIRQAVAAKVNITYKLLLNGFVSMTGGQPIEGELTPAQLATELLAEGVARVVVVTDDPNKYSRQRLPDGVPVHHRERMDAVQRELREHDGVSVLIYDQMCATERRRQRKRGNLPDPHKRTFINPAVCEGCGDCSEESNCLSIEPLQTELGRKRRINQASCNKDFSCVKGFCPSFVTVQGGKVRSMASGARPSPYDIALPEPEVPVLDGARGVIVTGIGGTGVITVGAIITMAAHLEGIHASSLDLTGLAQKYGAVMSHIRLARHAEDMGSYRLGLGEADLILGCDLIVTASTEAVDRMAAARTRVVLNTDLAPTRDFARNPDWSPDTAALQARVAAAACDLVALPAGTIATDLMGDPLTANLFVLGLAWQKGWVPISRSAIERAIRLNGVSVDTNLASFAWGRVAAHDPARIESARSSALGPSGHGQVLRFEPAPLQRLQAIIDHRSQALTQFQNAAYAQRYRTLVERVAQAERRVAEAPSDERLAKAVARYYYKLLAYKDEYEVARLYSAPEFVAELKRTFEGDFKLHFHLGAGPFARRDPDNSDIRKSEVGPWVWPLFHVLARLRFLRGTWLDPFRRSEERHAALAAIAQYESDVERVLAELDAGRISLAAEIASLPETLRGYGYVRAASAKKTADRRDELWALWATADLQAA</sequence>
<keyword evidence="8" id="KW-0670">Pyruvate</keyword>
<dbReference type="AlphaFoldDB" id="C5T0A3"/>
<dbReference type="SUPFAM" id="SSF52518">
    <property type="entry name" value="Thiamin diphosphate-binding fold (THDP-binding)"/>
    <property type="match status" value="2"/>
</dbReference>
<evidence type="ECO:0000256" key="6">
    <source>
        <dbReference type="ARBA" id="ARBA00023014"/>
    </source>
</evidence>
<dbReference type="Pfam" id="PF20169">
    <property type="entry name" value="DUF6537"/>
    <property type="match status" value="1"/>
</dbReference>
<evidence type="ECO:0000256" key="1">
    <source>
        <dbReference type="ARBA" id="ARBA00022448"/>
    </source>
</evidence>
<dbReference type="InterPro" id="IPR011766">
    <property type="entry name" value="TPP_enzyme_TPP-bd"/>
</dbReference>
<dbReference type="GO" id="GO:0051539">
    <property type="term" value="F:4 iron, 4 sulfur cluster binding"/>
    <property type="evidence" value="ECO:0007669"/>
    <property type="project" value="UniProtKB-KW"/>
</dbReference>
<dbReference type="GO" id="GO:0030976">
    <property type="term" value="F:thiamine pyrophosphate binding"/>
    <property type="evidence" value="ECO:0007669"/>
    <property type="project" value="InterPro"/>
</dbReference>
<evidence type="ECO:0000256" key="5">
    <source>
        <dbReference type="ARBA" id="ARBA00023004"/>
    </source>
</evidence>